<reference evidence="3" key="1">
    <citation type="submission" date="2016-10" db="EMBL/GenBank/DDBJ databases">
        <authorList>
            <person name="Varghese N."/>
            <person name="Submissions S."/>
        </authorList>
    </citation>
    <scope>NUCLEOTIDE SEQUENCE [LARGE SCALE GENOMIC DNA]</scope>
    <source>
        <strain evidence="3">DSM 44209</strain>
    </source>
</reference>
<organism evidence="2 3">
    <name type="scientific">Geodermatophilus poikilotrophus</name>
    <dbReference type="NCBI Taxonomy" id="1333667"/>
    <lineage>
        <taxon>Bacteria</taxon>
        <taxon>Bacillati</taxon>
        <taxon>Actinomycetota</taxon>
        <taxon>Actinomycetes</taxon>
        <taxon>Geodermatophilales</taxon>
        <taxon>Geodermatophilaceae</taxon>
        <taxon>Geodermatophilus</taxon>
    </lineage>
</organism>
<dbReference type="Proteomes" id="UP000198507">
    <property type="component" value="Unassembled WGS sequence"/>
</dbReference>
<dbReference type="EMBL" id="FOIE01000013">
    <property type="protein sequence ID" value="SET98723.1"/>
    <property type="molecule type" value="Genomic_DNA"/>
</dbReference>
<dbReference type="AlphaFoldDB" id="A0A1I0IQH9"/>
<evidence type="ECO:0000256" key="1">
    <source>
        <dbReference type="SAM" id="MobiDB-lite"/>
    </source>
</evidence>
<evidence type="ECO:0000313" key="2">
    <source>
        <dbReference type="EMBL" id="SET98723.1"/>
    </source>
</evidence>
<keyword evidence="3" id="KW-1185">Reference proteome</keyword>
<feature type="compositionally biased region" description="Basic and acidic residues" evidence="1">
    <location>
        <begin position="284"/>
        <end position="303"/>
    </location>
</feature>
<proteinExistence type="predicted"/>
<accession>A0A1I0IQH9</accession>
<feature type="region of interest" description="Disordered" evidence="1">
    <location>
        <begin position="245"/>
        <end position="396"/>
    </location>
</feature>
<evidence type="ECO:0000313" key="3">
    <source>
        <dbReference type="Proteomes" id="UP000198507"/>
    </source>
</evidence>
<protein>
    <submittedName>
        <fullName evidence="2">Uncharacterized protein</fullName>
    </submittedName>
</protein>
<gene>
    <name evidence="2" type="ORF">SAMN04488546_4560</name>
</gene>
<feature type="compositionally biased region" description="Low complexity" evidence="1">
    <location>
        <begin position="246"/>
        <end position="258"/>
    </location>
</feature>
<name>A0A1I0IQH9_9ACTN</name>
<sequence>MIECVDGEVAPGTTGADAPAGSSLRTSGNVARAEPSVGWAEGPLGAVQAAARELALRQRGISVREYRTLCVSVVTVVCSTPEAQAFYRALGAYVDAVEAEPGDGRTRAQQLVDCLLDLVLRPGEAGLPPVQALLTIVASVHTALGGDAAGEVDDHAVPAEMARQLARALAGLDPRPAPTGDDPAAVGDDAVAADADGEPADVQADAPRPVAGAFEPVDSLGGPIERAVHEFGAADSDRWLDELVRDGFGADPAPGDPGWSPGLPPDPVEWDAGPWEDPCQWLDTHGRQHGPDLDIGVDREDGTGRGCPVRTDRTRVLIRAPVPDRSPGPPPAERRGGRVAAGRARRLEHRPGGPGGRHPQRGPDPRDGSGPRAGRARLRRSGCGRGPGRPGRRGCR</sequence>